<feature type="transmembrane region" description="Helical" evidence="1">
    <location>
        <begin position="82"/>
        <end position="104"/>
    </location>
</feature>
<feature type="transmembrane region" description="Helical" evidence="1">
    <location>
        <begin position="33"/>
        <end position="52"/>
    </location>
</feature>
<evidence type="ECO:0000313" key="3">
    <source>
        <dbReference type="Proteomes" id="UP000598775"/>
    </source>
</evidence>
<evidence type="ECO:0000313" key="2">
    <source>
        <dbReference type="EMBL" id="GGF35998.1"/>
    </source>
</evidence>
<keyword evidence="1" id="KW-0472">Membrane</keyword>
<dbReference type="AlphaFoldDB" id="A0A917BFA8"/>
<protein>
    <submittedName>
        <fullName evidence="2">Uncharacterized protein</fullName>
    </submittedName>
</protein>
<keyword evidence="1" id="KW-1133">Transmembrane helix</keyword>
<name>A0A917BFA8_9MICO</name>
<keyword evidence="1" id="KW-0812">Transmembrane</keyword>
<organism evidence="2 3">
    <name type="scientific">Subtercola lobariae</name>
    <dbReference type="NCBI Taxonomy" id="1588641"/>
    <lineage>
        <taxon>Bacteria</taxon>
        <taxon>Bacillati</taxon>
        <taxon>Actinomycetota</taxon>
        <taxon>Actinomycetes</taxon>
        <taxon>Micrococcales</taxon>
        <taxon>Microbacteriaceae</taxon>
        <taxon>Subtercola</taxon>
    </lineage>
</organism>
<dbReference type="EMBL" id="BMGP01000006">
    <property type="protein sequence ID" value="GGF35998.1"/>
    <property type="molecule type" value="Genomic_DNA"/>
</dbReference>
<evidence type="ECO:0000256" key="1">
    <source>
        <dbReference type="SAM" id="Phobius"/>
    </source>
</evidence>
<gene>
    <name evidence="2" type="ORF">GCM10011399_31210</name>
</gene>
<proteinExistence type="predicted"/>
<dbReference type="Proteomes" id="UP000598775">
    <property type="component" value="Unassembled WGS sequence"/>
</dbReference>
<reference evidence="2 3" key="1">
    <citation type="journal article" date="2014" name="Int. J. Syst. Evol. Microbiol.">
        <title>Complete genome sequence of Corynebacterium casei LMG S-19264T (=DSM 44701T), isolated from a smear-ripened cheese.</title>
        <authorList>
            <consortium name="US DOE Joint Genome Institute (JGI-PGF)"/>
            <person name="Walter F."/>
            <person name="Albersmeier A."/>
            <person name="Kalinowski J."/>
            <person name="Ruckert C."/>
        </authorList>
    </citation>
    <scope>NUCLEOTIDE SEQUENCE [LARGE SCALE GENOMIC DNA]</scope>
    <source>
        <strain evidence="2 3">CGMCC 1.12976</strain>
    </source>
</reference>
<dbReference type="RefSeq" id="WP_188679913.1">
    <property type="nucleotide sequence ID" value="NZ_BMGP01000006.1"/>
</dbReference>
<comment type="caution">
    <text evidence="2">The sequence shown here is derived from an EMBL/GenBank/DDBJ whole genome shotgun (WGS) entry which is preliminary data.</text>
</comment>
<sequence>MDGKLLTCGDEEVARHDAGRISIGWSKMSASNWAEIVVGLAVAAGGVLLIVFRKAYAKFNAFSQGLFGPIGGPGARASTPGLYVVIGILLVLFGLGIVAGSVFLH</sequence>
<accession>A0A917BFA8</accession>
<keyword evidence="3" id="KW-1185">Reference proteome</keyword>